<protein>
    <submittedName>
        <fullName evidence="2">CoA-transferase subunit beta</fullName>
    </submittedName>
</protein>
<reference evidence="3" key="1">
    <citation type="journal article" date="2019" name="Int. J. Syst. Evol. Microbiol.">
        <title>The Global Catalogue of Microorganisms (GCM) 10K type strain sequencing project: providing services to taxonomists for standard genome sequencing and annotation.</title>
        <authorList>
            <consortium name="The Broad Institute Genomics Platform"/>
            <consortium name="The Broad Institute Genome Sequencing Center for Infectious Disease"/>
            <person name="Wu L."/>
            <person name="Ma J."/>
        </authorList>
    </citation>
    <scope>NUCLEOTIDE SEQUENCE [LARGE SCALE GENOMIC DNA]</scope>
    <source>
        <strain evidence="3">JCM 12165</strain>
    </source>
</reference>
<dbReference type="PANTHER" id="PTHR43293">
    <property type="entry name" value="ACETATE COA-TRANSFERASE YDIF"/>
    <property type="match status" value="1"/>
</dbReference>
<dbReference type="EMBL" id="JBHUCP010000001">
    <property type="protein sequence ID" value="MFD1528134.1"/>
    <property type="molecule type" value="Genomic_DNA"/>
</dbReference>
<name>A0ABW4FDY3_9PSEU</name>
<sequence length="265" mass="28193">MTGTTEPVAGTRSAETWTADEMMSIAAARTLRDGQVCFVGIGLPSTAANLARRLHAPRLVLIYESGTIDTRPAELPLSIGDGILAESALSVVSVPEIFNYWLQPGRIDVGFLSGAQFDRLGNINTTVIGEYEEPEVRLPGSGGAPEIAASCKEVVVVMRHRMRAFVEQVDFVTSVGQGTGPGDRQLLGLRGAGPVRVITDLGVLEPDPDTGELVLAALHHGVTVERVRAETGWDLQVAPDLMITAPPSTTELDTLRSLRTVGSDK</sequence>
<comment type="caution">
    <text evidence="2">The sequence shown here is derived from an EMBL/GenBank/DDBJ whole genome shotgun (WGS) entry which is preliminary data.</text>
</comment>
<keyword evidence="3" id="KW-1185">Reference proteome</keyword>
<dbReference type="PANTHER" id="PTHR43293:SF3">
    <property type="entry name" value="CHOLESTEROL RING-CLEAVING HYDROLASE IPDB SUBUNIT"/>
    <property type="match status" value="1"/>
</dbReference>
<dbReference type="SMART" id="SM00882">
    <property type="entry name" value="CoA_trans"/>
    <property type="match status" value="1"/>
</dbReference>
<evidence type="ECO:0000256" key="1">
    <source>
        <dbReference type="ARBA" id="ARBA00007047"/>
    </source>
</evidence>
<dbReference type="InterPro" id="IPR004165">
    <property type="entry name" value="CoA_trans_fam_I"/>
</dbReference>
<dbReference type="Pfam" id="PF01144">
    <property type="entry name" value="CoA_trans"/>
    <property type="match status" value="1"/>
</dbReference>
<accession>A0ABW4FDY3</accession>
<proteinExistence type="inferred from homology"/>
<comment type="similarity">
    <text evidence="1">Belongs to the 3-oxoacid CoA-transferase subunit B family.</text>
</comment>
<evidence type="ECO:0000313" key="2">
    <source>
        <dbReference type="EMBL" id="MFD1528134.1"/>
    </source>
</evidence>
<evidence type="ECO:0000313" key="3">
    <source>
        <dbReference type="Proteomes" id="UP001597145"/>
    </source>
</evidence>
<organism evidence="2 3">
    <name type="scientific">Pseudonocardia aurantiaca</name>
    <dbReference type="NCBI Taxonomy" id="75290"/>
    <lineage>
        <taxon>Bacteria</taxon>
        <taxon>Bacillati</taxon>
        <taxon>Actinomycetota</taxon>
        <taxon>Actinomycetes</taxon>
        <taxon>Pseudonocardiales</taxon>
        <taxon>Pseudonocardiaceae</taxon>
        <taxon>Pseudonocardia</taxon>
    </lineage>
</organism>
<dbReference type="Gene3D" id="3.40.1080.10">
    <property type="entry name" value="Glutaconate Coenzyme A-transferase"/>
    <property type="match status" value="1"/>
</dbReference>
<dbReference type="RefSeq" id="WP_343972376.1">
    <property type="nucleotide sequence ID" value="NZ_BAAAJG010000003.1"/>
</dbReference>
<dbReference type="Proteomes" id="UP001597145">
    <property type="component" value="Unassembled WGS sequence"/>
</dbReference>
<dbReference type="InterPro" id="IPR037171">
    <property type="entry name" value="NagB/RpiA_transferase-like"/>
</dbReference>
<gene>
    <name evidence="2" type="ORF">ACFSCY_01620</name>
</gene>
<dbReference type="SUPFAM" id="SSF100950">
    <property type="entry name" value="NagB/RpiA/CoA transferase-like"/>
    <property type="match status" value="1"/>
</dbReference>